<feature type="compositionally biased region" description="Basic and acidic residues" evidence="1">
    <location>
        <begin position="1"/>
        <end position="19"/>
    </location>
</feature>
<protein>
    <submittedName>
        <fullName evidence="2">CarD-like transcriptional regulator</fullName>
    </submittedName>
</protein>
<sequence length="134" mass="15072">DQDPAQRHDRHGPVRERRQGGPSPGHRRGHGQEGPQRALGRGLRDAEELEPSLQAQSRQDQDGRHLRARRGRPQPRAARAGQGPLHGREADVHPRQEDPRLRADVRAGDDRGGGRGAPRRHPHRRAREGHRGRL</sequence>
<dbReference type="AlphaFoldDB" id="A0A6J4RV07"/>
<name>A0A6J4RV07_9ACTN</name>
<evidence type="ECO:0000313" key="2">
    <source>
        <dbReference type="EMBL" id="CAA9482293.1"/>
    </source>
</evidence>
<feature type="region of interest" description="Disordered" evidence="1">
    <location>
        <begin position="1"/>
        <end position="134"/>
    </location>
</feature>
<proteinExistence type="predicted"/>
<organism evidence="2">
    <name type="scientific">uncultured Solirubrobacteraceae bacterium</name>
    <dbReference type="NCBI Taxonomy" id="1162706"/>
    <lineage>
        <taxon>Bacteria</taxon>
        <taxon>Bacillati</taxon>
        <taxon>Actinomycetota</taxon>
        <taxon>Thermoleophilia</taxon>
        <taxon>Solirubrobacterales</taxon>
        <taxon>Solirubrobacteraceae</taxon>
        <taxon>environmental samples</taxon>
    </lineage>
</organism>
<accession>A0A6J4RV07</accession>
<evidence type="ECO:0000256" key="1">
    <source>
        <dbReference type="SAM" id="MobiDB-lite"/>
    </source>
</evidence>
<dbReference type="EMBL" id="CADCVL010000255">
    <property type="protein sequence ID" value="CAA9482293.1"/>
    <property type="molecule type" value="Genomic_DNA"/>
</dbReference>
<feature type="compositionally biased region" description="Low complexity" evidence="1">
    <location>
        <begin position="74"/>
        <end position="83"/>
    </location>
</feature>
<gene>
    <name evidence="2" type="ORF">AVDCRST_MAG65-1511</name>
</gene>
<feature type="compositionally biased region" description="Basic residues" evidence="1">
    <location>
        <begin position="117"/>
        <end position="128"/>
    </location>
</feature>
<feature type="non-terminal residue" evidence="2">
    <location>
        <position position="1"/>
    </location>
</feature>
<feature type="non-terminal residue" evidence="2">
    <location>
        <position position="134"/>
    </location>
</feature>
<feature type="compositionally biased region" description="Basic and acidic residues" evidence="1">
    <location>
        <begin position="86"/>
        <end position="113"/>
    </location>
</feature>
<reference evidence="2" key="1">
    <citation type="submission" date="2020-02" db="EMBL/GenBank/DDBJ databases">
        <authorList>
            <person name="Meier V. D."/>
        </authorList>
    </citation>
    <scope>NUCLEOTIDE SEQUENCE</scope>
    <source>
        <strain evidence="2">AVDCRST_MAG65</strain>
    </source>
</reference>